<dbReference type="Gene3D" id="3.70.10.10">
    <property type="match status" value="1"/>
</dbReference>
<comment type="subunit">
    <text evidence="10">Forms a ring-shaped head-to-tail homodimer around DNA.</text>
</comment>
<evidence type="ECO:0000256" key="7">
    <source>
        <dbReference type="ARBA" id="ARBA00022705"/>
    </source>
</evidence>
<keyword evidence="7 10" id="KW-0235">DNA replication</keyword>
<dbReference type="Pfam" id="PF00712">
    <property type="entry name" value="DNA_pol3_beta"/>
    <property type="match status" value="1"/>
</dbReference>
<keyword evidence="5 10" id="KW-0808">Transferase</keyword>
<comment type="similarity">
    <text evidence="2 10">Belongs to the beta sliding clamp family.</text>
</comment>
<evidence type="ECO:0000256" key="2">
    <source>
        <dbReference type="ARBA" id="ARBA00010752"/>
    </source>
</evidence>
<keyword evidence="8 10" id="KW-0239">DNA-directed DNA polymerase</keyword>
<dbReference type="InterPro" id="IPR022634">
    <property type="entry name" value="DNA_polIII_beta_N"/>
</dbReference>
<gene>
    <name evidence="14" type="primary">dnaN</name>
    <name evidence="14" type="ORF">lam_081</name>
</gene>
<dbReference type="Pfam" id="PF02767">
    <property type="entry name" value="DNA_pol3_beta_2"/>
    <property type="match status" value="1"/>
</dbReference>
<dbReference type="GO" id="GO:0003887">
    <property type="term" value="F:DNA-directed DNA polymerase activity"/>
    <property type="evidence" value="ECO:0007669"/>
    <property type="project" value="UniProtKB-UniRule"/>
</dbReference>
<reference evidence="14 15" key="1">
    <citation type="journal article" date="2014" name="Mol. Plant Microbe Interact.">
        <title>The complete genome sequence of Candidatus Liberibacter americanus, associated with citrus Huanglongbing.</title>
        <authorList>
            <person name="Wulff N.A."/>
            <person name="Zhang S."/>
            <person name="Setubal J.C."/>
            <person name="Almeida N.F."/>
            <person name="Martins E.C."/>
            <person name="Harakava R."/>
            <person name="Kumar D."/>
            <person name="Rangel L.T."/>
            <person name="Foissac X."/>
            <person name="Bove J."/>
            <person name="Gabriel D.W."/>
        </authorList>
    </citation>
    <scope>NUCLEOTIDE SEQUENCE [LARGE SCALE GENOMIC DNA]</scope>
    <source>
        <strain evidence="14 15">Sao Paulo</strain>
    </source>
</reference>
<dbReference type="KEGG" id="lar:lam_081"/>
<dbReference type="STRING" id="1261131.lam_081"/>
<dbReference type="Gene3D" id="3.10.150.10">
    <property type="entry name" value="DNA Polymerase III, subunit A, domain 2"/>
    <property type="match status" value="1"/>
</dbReference>
<evidence type="ECO:0000256" key="1">
    <source>
        <dbReference type="ARBA" id="ARBA00004496"/>
    </source>
</evidence>
<feature type="domain" description="DNA polymerase III beta sliding clamp C-terminal" evidence="13">
    <location>
        <begin position="253"/>
        <end position="373"/>
    </location>
</feature>
<evidence type="ECO:0000259" key="11">
    <source>
        <dbReference type="Pfam" id="PF00712"/>
    </source>
</evidence>
<dbReference type="GO" id="GO:0009360">
    <property type="term" value="C:DNA polymerase III complex"/>
    <property type="evidence" value="ECO:0007669"/>
    <property type="project" value="InterPro"/>
</dbReference>
<dbReference type="SUPFAM" id="SSF55979">
    <property type="entry name" value="DNA clamp"/>
    <property type="match status" value="3"/>
</dbReference>
<dbReference type="GO" id="GO:0006271">
    <property type="term" value="P:DNA strand elongation involved in DNA replication"/>
    <property type="evidence" value="ECO:0007669"/>
    <property type="project" value="TreeGrafter"/>
</dbReference>
<evidence type="ECO:0000256" key="3">
    <source>
        <dbReference type="ARBA" id="ARBA00021035"/>
    </source>
</evidence>
<dbReference type="eggNOG" id="COG0592">
    <property type="taxonomic scope" value="Bacteria"/>
</dbReference>
<evidence type="ECO:0000256" key="9">
    <source>
        <dbReference type="ARBA" id="ARBA00023125"/>
    </source>
</evidence>
<evidence type="ECO:0000313" key="15">
    <source>
        <dbReference type="Proteomes" id="UP000017862"/>
    </source>
</evidence>
<dbReference type="AlphaFoldDB" id="U6B326"/>
<organism evidence="14 15">
    <name type="scientific">Candidatus Liberibacter americanus str. Sao Paulo</name>
    <dbReference type="NCBI Taxonomy" id="1261131"/>
    <lineage>
        <taxon>Bacteria</taxon>
        <taxon>Pseudomonadati</taxon>
        <taxon>Pseudomonadota</taxon>
        <taxon>Alphaproteobacteria</taxon>
        <taxon>Hyphomicrobiales</taxon>
        <taxon>Rhizobiaceae</taxon>
        <taxon>Liberibacter</taxon>
    </lineage>
</organism>
<keyword evidence="6 10" id="KW-0548">Nucleotidyltransferase</keyword>
<evidence type="ECO:0000256" key="8">
    <source>
        <dbReference type="ARBA" id="ARBA00022932"/>
    </source>
</evidence>
<dbReference type="PIRSF" id="PIRSF000804">
    <property type="entry name" value="DNA_pol_III_b"/>
    <property type="match status" value="1"/>
</dbReference>
<dbReference type="HOGENOM" id="CLU_038149_4_2_5"/>
<evidence type="ECO:0000256" key="5">
    <source>
        <dbReference type="ARBA" id="ARBA00022679"/>
    </source>
</evidence>
<proteinExistence type="inferred from homology"/>
<dbReference type="PATRIC" id="fig|1261131.3.peg.75"/>
<dbReference type="InterPro" id="IPR046938">
    <property type="entry name" value="DNA_clamp_sf"/>
</dbReference>
<protein>
    <recommendedName>
        <fullName evidence="3 10">Beta sliding clamp</fullName>
    </recommendedName>
</protein>
<feature type="domain" description="DNA polymerase III beta sliding clamp N-terminal" evidence="11">
    <location>
        <begin position="1"/>
        <end position="121"/>
    </location>
</feature>
<keyword evidence="4 10" id="KW-0963">Cytoplasm</keyword>
<evidence type="ECO:0000259" key="12">
    <source>
        <dbReference type="Pfam" id="PF02767"/>
    </source>
</evidence>
<dbReference type="CDD" id="cd00140">
    <property type="entry name" value="beta_clamp"/>
    <property type="match status" value="1"/>
</dbReference>
<dbReference type="Pfam" id="PF02768">
    <property type="entry name" value="DNA_pol3_beta_3"/>
    <property type="match status" value="1"/>
</dbReference>
<keyword evidence="15" id="KW-1185">Reference proteome</keyword>
<name>U6B326_9HYPH</name>
<dbReference type="Proteomes" id="UP000017862">
    <property type="component" value="Chromosome"/>
</dbReference>
<evidence type="ECO:0000256" key="10">
    <source>
        <dbReference type="PIRNR" id="PIRNR000804"/>
    </source>
</evidence>
<comment type="subcellular location">
    <subcellularLocation>
        <location evidence="1 10">Cytoplasm</location>
    </subcellularLocation>
</comment>
<dbReference type="RefSeq" id="WP_007556837.1">
    <property type="nucleotide sequence ID" value="NC_022793.1"/>
</dbReference>
<dbReference type="InterPro" id="IPR022635">
    <property type="entry name" value="DNA_polIII_beta_C"/>
</dbReference>
<dbReference type="EMBL" id="CP006604">
    <property type="protein sequence ID" value="AHA27464.1"/>
    <property type="molecule type" value="Genomic_DNA"/>
</dbReference>
<feature type="domain" description="DNA polymerase III beta sliding clamp central" evidence="12">
    <location>
        <begin position="134"/>
        <end position="250"/>
    </location>
</feature>
<dbReference type="GO" id="GO:0008408">
    <property type="term" value="F:3'-5' exonuclease activity"/>
    <property type="evidence" value="ECO:0007669"/>
    <property type="project" value="InterPro"/>
</dbReference>
<dbReference type="NCBIfam" id="TIGR00663">
    <property type="entry name" value="dnan"/>
    <property type="match status" value="1"/>
</dbReference>
<dbReference type="GO" id="GO:0003677">
    <property type="term" value="F:DNA binding"/>
    <property type="evidence" value="ECO:0007669"/>
    <property type="project" value="UniProtKB-UniRule"/>
</dbReference>
<dbReference type="SMART" id="SM00480">
    <property type="entry name" value="POL3Bc"/>
    <property type="match status" value="1"/>
</dbReference>
<dbReference type="InterPro" id="IPR001001">
    <property type="entry name" value="DNA_polIII_beta"/>
</dbReference>
<evidence type="ECO:0000256" key="6">
    <source>
        <dbReference type="ARBA" id="ARBA00022695"/>
    </source>
</evidence>
<evidence type="ECO:0000256" key="4">
    <source>
        <dbReference type="ARBA" id="ARBA00022490"/>
    </source>
</evidence>
<dbReference type="InterPro" id="IPR022637">
    <property type="entry name" value="DNA_polIII_beta_cen"/>
</dbReference>
<evidence type="ECO:0000313" key="14">
    <source>
        <dbReference type="EMBL" id="AHA27464.1"/>
    </source>
</evidence>
<evidence type="ECO:0000259" key="13">
    <source>
        <dbReference type="Pfam" id="PF02768"/>
    </source>
</evidence>
<comment type="function">
    <text evidence="10">Confers DNA tethering and processivity to DNA polymerases and other proteins. Acts as a clamp, forming a ring around DNA (a reaction catalyzed by the clamp-loading complex) which diffuses in an ATP-independent manner freely and bidirectionally along dsDNA. Initially characterized for its ability to contact the catalytic subunit of DNA polymerase III (Pol III), a complex, multichain enzyme responsible for most of the replicative synthesis in bacteria; Pol III exhibits 3'-5' exonuclease proofreading activity. The beta chain is required for initiation of replication as well as for processivity of DNA replication.</text>
</comment>
<dbReference type="GO" id="GO:0005737">
    <property type="term" value="C:cytoplasm"/>
    <property type="evidence" value="ECO:0007669"/>
    <property type="project" value="UniProtKB-SubCell"/>
</dbReference>
<dbReference type="PANTHER" id="PTHR30478:SF0">
    <property type="entry name" value="BETA SLIDING CLAMP"/>
    <property type="match status" value="1"/>
</dbReference>
<dbReference type="PANTHER" id="PTHR30478">
    <property type="entry name" value="DNA POLYMERASE III SUBUNIT BETA"/>
    <property type="match status" value="1"/>
</dbReference>
<accession>U6B326</accession>
<keyword evidence="9" id="KW-0238">DNA-binding</keyword>
<sequence>MKVIVDRSDILDPLNHACRIIERRNAAPVSFHILLRSDVDSLKIKASGLEIEIDVSIKAVVESSGSFTVSAQLLHDIVRKLPDGSEICFSDSFDNNKQSVIKISAGNSKFYLQSFAESEFPISKEEDYKYSFDIKSSVLSSLIERTNFAMANEETRYYLNGIFFEVNKKDLKLCAVATDGHRLAISKVDISGDILKMPSIIVPRKAVSEIQKILSTKDLDVKVRISEARICLHFGSICMNARLIDGKFPNYHEVIPRDNDNKLRVNCNDLRRAVDLVSTVSSVRSRAMKFELSNNGKLSMTVDNPDMGSAIEYLSVHYTDSPMNIGFNYKYLLEIIDNISSDEMIFFLKDGISSALIKGIGDKNSLYVLMPMRI</sequence>